<dbReference type="Proteomes" id="UP000055024">
    <property type="component" value="Unassembled WGS sequence"/>
</dbReference>
<sequence length="76" mass="8584">MWKSSAINGNKSNVKQPQHWILLGVVKYSVLVVVGNVVLLVLRKLNIVCHTEEECSWNPLSSKGIFHVSPQKMHFS</sequence>
<keyword evidence="1" id="KW-1133">Transmembrane helix</keyword>
<comment type="caution">
    <text evidence="2">The sequence shown here is derived from an EMBL/GenBank/DDBJ whole genome shotgun (WGS) entry which is preliminary data.</text>
</comment>
<dbReference type="AlphaFoldDB" id="A0A0V1HCJ4"/>
<dbReference type="EMBL" id="JYDP01000097">
    <property type="protein sequence ID" value="KRZ07733.1"/>
    <property type="molecule type" value="Genomic_DNA"/>
</dbReference>
<evidence type="ECO:0000256" key="1">
    <source>
        <dbReference type="SAM" id="Phobius"/>
    </source>
</evidence>
<organism evidence="2 3">
    <name type="scientific">Trichinella zimbabwensis</name>
    <dbReference type="NCBI Taxonomy" id="268475"/>
    <lineage>
        <taxon>Eukaryota</taxon>
        <taxon>Metazoa</taxon>
        <taxon>Ecdysozoa</taxon>
        <taxon>Nematoda</taxon>
        <taxon>Enoplea</taxon>
        <taxon>Dorylaimia</taxon>
        <taxon>Trichinellida</taxon>
        <taxon>Trichinellidae</taxon>
        <taxon>Trichinella</taxon>
    </lineage>
</organism>
<proteinExistence type="predicted"/>
<keyword evidence="1" id="KW-0472">Membrane</keyword>
<evidence type="ECO:0000313" key="3">
    <source>
        <dbReference type="Proteomes" id="UP000055024"/>
    </source>
</evidence>
<name>A0A0V1HCJ4_9BILA</name>
<feature type="transmembrane region" description="Helical" evidence="1">
    <location>
        <begin position="20"/>
        <end position="42"/>
    </location>
</feature>
<keyword evidence="3" id="KW-1185">Reference proteome</keyword>
<reference evidence="2 3" key="1">
    <citation type="submission" date="2015-01" db="EMBL/GenBank/DDBJ databases">
        <title>Evolution of Trichinella species and genotypes.</title>
        <authorList>
            <person name="Korhonen P.K."/>
            <person name="Edoardo P."/>
            <person name="Giuseppe L.R."/>
            <person name="Gasser R.B."/>
        </authorList>
    </citation>
    <scope>NUCLEOTIDE SEQUENCE [LARGE SCALE GENOMIC DNA]</scope>
    <source>
        <strain evidence="2">ISS1029</strain>
    </source>
</reference>
<gene>
    <name evidence="2" type="ORF">T11_4997</name>
</gene>
<accession>A0A0V1HCJ4</accession>
<protein>
    <submittedName>
        <fullName evidence="2">Uncharacterized protein</fullName>
    </submittedName>
</protein>
<evidence type="ECO:0000313" key="2">
    <source>
        <dbReference type="EMBL" id="KRZ07733.1"/>
    </source>
</evidence>
<keyword evidence="1" id="KW-0812">Transmembrane</keyword>